<name>X0X448_9ZZZZ</name>
<organism evidence="1">
    <name type="scientific">marine sediment metagenome</name>
    <dbReference type="NCBI Taxonomy" id="412755"/>
    <lineage>
        <taxon>unclassified sequences</taxon>
        <taxon>metagenomes</taxon>
        <taxon>ecological metagenomes</taxon>
    </lineage>
</organism>
<sequence>GRFLKCIFNGGGVGTSYGIGKEAVVQIDIEAVSCSFGQTTSHGTQDIDAGASTQIKTRDCIYDIAPNVSNWGGIIQSEDDNSTYDTGLITEYHGIITKDTGVKTGGAAFSSKMEPNANCGLNNFLTLNKNSLIEWSFIIKCDADEEKTITVKIRSIDAWSPYPDNTELFLEFWYLDHASDATRTRVASTQVLSHASDWVEFQVTFTPLQTGVAYGTVKLGIFEASKGCYVNGEAV</sequence>
<dbReference type="EMBL" id="BARS01043881">
    <property type="protein sequence ID" value="GAG30197.1"/>
    <property type="molecule type" value="Genomic_DNA"/>
</dbReference>
<feature type="non-terminal residue" evidence="1">
    <location>
        <position position="1"/>
    </location>
</feature>
<comment type="caution">
    <text evidence="1">The sequence shown here is derived from an EMBL/GenBank/DDBJ whole genome shotgun (WGS) entry which is preliminary data.</text>
</comment>
<gene>
    <name evidence="1" type="ORF">S01H1_66371</name>
</gene>
<accession>X0X448</accession>
<reference evidence="1" key="1">
    <citation type="journal article" date="2014" name="Front. Microbiol.">
        <title>High frequency of phylogenetically diverse reductive dehalogenase-homologous genes in deep subseafloor sedimentary metagenomes.</title>
        <authorList>
            <person name="Kawai M."/>
            <person name="Futagami T."/>
            <person name="Toyoda A."/>
            <person name="Takaki Y."/>
            <person name="Nishi S."/>
            <person name="Hori S."/>
            <person name="Arai W."/>
            <person name="Tsubouchi T."/>
            <person name="Morono Y."/>
            <person name="Uchiyama I."/>
            <person name="Ito T."/>
            <person name="Fujiyama A."/>
            <person name="Inagaki F."/>
            <person name="Takami H."/>
        </authorList>
    </citation>
    <scope>NUCLEOTIDE SEQUENCE</scope>
    <source>
        <strain evidence="1">Expedition CK06-06</strain>
    </source>
</reference>
<proteinExistence type="predicted"/>
<dbReference type="AlphaFoldDB" id="X0X448"/>
<evidence type="ECO:0000313" key="1">
    <source>
        <dbReference type="EMBL" id="GAG30197.1"/>
    </source>
</evidence>
<protein>
    <submittedName>
        <fullName evidence="1">Uncharacterized protein</fullName>
    </submittedName>
</protein>